<protein>
    <submittedName>
        <fullName evidence="2">N-acetylneuraminate synthase</fullName>
    </submittedName>
</protein>
<dbReference type="STRING" id="415015.SAMN05660462_02106"/>
<dbReference type="PANTHER" id="PTHR42966">
    <property type="entry name" value="N-ACETYLNEURAMINATE SYNTHASE"/>
    <property type="match status" value="1"/>
</dbReference>
<dbReference type="AlphaFoldDB" id="A0A1H3QWC4"/>
<dbReference type="EMBL" id="FNQE01000023">
    <property type="protein sequence ID" value="SDZ17666.1"/>
    <property type="molecule type" value="Genomic_DNA"/>
</dbReference>
<dbReference type="GO" id="GO:0047444">
    <property type="term" value="F:N-acylneuraminate-9-phosphate synthase activity"/>
    <property type="evidence" value="ECO:0007669"/>
    <property type="project" value="TreeGrafter"/>
</dbReference>
<dbReference type="NCBIfam" id="TIGR03586">
    <property type="entry name" value="PseI"/>
    <property type="match status" value="1"/>
</dbReference>
<dbReference type="GO" id="GO:0016051">
    <property type="term" value="P:carbohydrate biosynthetic process"/>
    <property type="evidence" value="ECO:0007669"/>
    <property type="project" value="InterPro"/>
</dbReference>
<dbReference type="InterPro" id="IPR013785">
    <property type="entry name" value="Aldolase_TIM"/>
</dbReference>
<dbReference type="InterPro" id="IPR036732">
    <property type="entry name" value="AFP_Neu5c_C_sf"/>
</dbReference>
<evidence type="ECO:0000313" key="3">
    <source>
        <dbReference type="Proteomes" id="UP000198625"/>
    </source>
</evidence>
<dbReference type="InterPro" id="IPR020030">
    <property type="entry name" value="Pseudaminic_synth_PseI"/>
</dbReference>
<keyword evidence="3" id="KW-1185">Reference proteome</keyword>
<organism evidence="2 3">
    <name type="scientific">Proteiniborus ethanoligenes</name>
    <dbReference type="NCBI Taxonomy" id="415015"/>
    <lineage>
        <taxon>Bacteria</taxon>
        <taxon>Bacillati</taxon>
        <taxon>Bacillota</taxon>
        <taxon>Clostridia</taxon>
        <taxon>Eubacteriales</taxon>
        <taxon>Proteiniborus</taxon>
    </lineage>
</organism>
<dbReference type="SUPFAM" id="SSF51269">
    <property type="entry name" value="AFP III-like domain"/>
    <property type="match status" value="1"/>
</dbReference>
<feature type="domain" description="AFP-like" evidence="1">
    <location>
        <begin position="294"/>
        <end position="350"/>
    </location>
</feature>
<evidence type="ECO:0000313" key="2">
    <source>
        <dbReference type="EMBL" id="SDZ17666.1"/>
    </source>
</evidence>
<dbReference type="Gene3D" id="3.20.20.70">
    <property type="entry name" value="Aldolase class I"/>
    <property type="match status" value="1"/>
</dbReference>
<name>A0A1H3QWC4_9FIRM</name>
<accession>A0A1H3QWC4</accession>
<dbReference type="InterPro" id="IPR006190">
    <property type="entry name" value="SAF_AFP_Neu5Ac"/>
</dbReference>
<dbReference type="PROSITE" id="PS50844">
    <property type="entry name" value="AFP_LIKE"/>
    <property type="match status" value="1"/>
</dbReference>
<dbReference type="Proteomes" id="UP000198625">
    <property type="component" value="Unassembled WGS sequence"/>
</dbReference>
<sequence>MQNQLTISNKTINSNSPTFIIAEVSANHLQSYDNAVKLIKEVKMTGADAVKLQTYTPDTITIDCDNKYFQITQGTIWDGTTLHKLYQEAYTPWEWQPKLKKIAEEEGLIFFSSPFDITAVDFLEDMNVPAYKIASFEINDIPFIEYIASKGKPIIMSTGIATLADIEEALSACKRMGNTQVSLLKCTSAYPSPMEDINLRVIPNLRDTFGTIVGLSDHTLGHTVPLGAVALGAKIVEKHITLSRSDGGPDAKFSMEPDEFKEMVIRIRELEKALGQVTYELTEKQKKSREHSRSLFVVKDIKKGEVFTEDNVRSIRPGFGLETKYIKDIIGTKARQNIQKGTPVDWGLIE</sequence>
<dbReference type="InterPro" id="IPR057736">
    <property type="entry name" value="SAF_PseI/NeuA/NeuB"/>
</dbReference>
<evidence type="ECO:0000259" key="1">
    <source>
        <dbReference type="PROSITE" id="PS50844"/>
    </source>
</evidence>
<dbReference type="Gene3D" id="3.90.1210.10">
    <property type="entry name" value="Antifreeze-like/N-acetylneuraminic acid synthase C-terminal domain"/>
    <property type="match status" value="1"/>
</dbReference>
<dbReference type="Pfam" id="PF08666">
    <property type="entry name" value="SAF"/>
    <property type="match status" value="1"/>
</dbReference>
<dbReference type="CDD" id="cd11615">
    <property type="entry name" value="SAF_NeuB_like"/>
    <property type="match status" value="1"/>
</dbReference>
<dbReference type="RefSeq" id="WP_091730892.1">
    <property type="nucleotide sequence ID" value="NZ_FNQE01000023.1"/>
</dbReference>
<dbReference type="PANTHER" id="PTHR42966:SF2">
    <property type="entry name" value="PSEUDAMINIC ACID SYNTHASE"/>
    <property type="match status" value="1"/>
</dbReference>
<dbReference type="InterPro" id="IPR013974">
    <property type="entry name" value="SAF"/>
</dbReference>
<dbReference type="SUPFAM" id="SSF51569">
    <property type="entry name" value="Aldolase"/>
    <property type="match status" value="1"/>
</dbReference>
<dbReference type="OrthoDB" id="9814210at2"/>
<dbReference type="Pfam" id="PF03102">
    <property type="entry name" value="NeuB"/>
    <property type="match status" value="1"/>
</dbReference>
<dbReference type="InterPro" id="IPR051690">
    <property type="entry name" value="PseI-like"/>
</dbReference>
<reference evidence="2 3" key="1">
    <citation type="submission" date="2016-10" db="EMBL/GenBank/DDBJ databases">
        <authorList>
            <person name="de Groot N.N."/>
        </authorList>
    </citation>
    <scope>NUCLEOTIDE SEQUENCE [LARGE SCALE GENOMIC DNA]</scope>
    <source>
        <strain evidence="2 3">DSM 21650</strain>
    </source>
</reference>
<proteinExistence type="predicted"/>
<dbReference type="InterPro" id="IPR013132">
    <property type="entry name" value="PseI/NeuA/B-like_N"/>
</dbReference>
<gene>
    <name evidence="2" type="ORF">SAMN05660462_02106</name>
</gene>
<dbReference type="SMART" id="SM00858">
    <property type="entry name" value="SAF"/>
    <property type="match status" value="1"/>
</dbReference>